<sequence>MQDNHLHTNFSYDCEEDFDNYLPVMADGFVTTEHFDLSNPYSGNDDIPDYQAYCKKISILEEQLGVRIKKGIEIGYYQPRENDILDYLSDKQFDLKLLSVHHNGQFDYLQREFVFPLGKDNIIPRYLEALEYAIGRVEADVLAHFDYGFRPFEMTIEELKEYEPQLIRIFEKMMRFGLAFEINSKSMYLYEHEHLYRYALDLLKKLGCTSYSIGSDGHKLEHYALYFDRVSDLLVEYGITSEMLIH</sequence>
<dbReference type="OrthoDB" id="9775255at2"/>
<dbReference type="EC" id="3.1.3.15" evidence="2"/>
<evidence type="ECO:0000313" key="3">
    <source>
        <dbReference type="EMBL" id="RLY04883.1"/>
    </source>
</evidence>
<comment type="similarity">
    <text evidence="2">Belongs to the PHP hydrolase family. HisK subfamily.</text>
</comment>
<dbReference type="GO" id="GO:0005737">
    <property type="term" value="C:cytoplasm"/>
    <property type="evidence" value="ECO:0007669"/>
    <property type="project" value="TreeGrafter"/>
</dbReference>
<dbReference type="UniPathway" id="UPA00031">
    <property type="reaction ID" value="UER00013"/>
</dbReference>
<dbReference type="AlphaFoldDB" id="A0A3L9DY26"/>
<evidence type="ECO:0000313" key="4">
    <source>
        <dbReference type="Proteomes" id="UP000279194"/>
    </source>
</evidence>
<accession>A0A3L9DY26</accession>
<comment type="pathway">
    <text evidence="2">Amino-acid biosynthesis; L-histidine biosynthesis; L-histidine from 5-phospho-alpha-D-ribose 1-diphosphate: step 8/9.</text>
</comment>
<keyword evidence="4" id="KW-1185">Reference proteome</keyword>
<dbReference type="PANTHER" id="PTHR21039:SF0">
    <property type="entry name" value="HISTIDINOL-PHOSPHATASE"/>
    <property type="match status" value="1"/>
</dbReference>
<gene>
    <name evidence="3" type="ORF">EAF07_02060</name>
</gene>
<dbReference type="GO" id="GO:0004401">
    <property type="term" value="F:histidinol-phosphatase activity"/>
    <property type="evidence" value="ECO:0007669"/>
    <property type="project" value="UniProtKB-UniRule"/>
</dbReference>
<dbReference type="Gene3D" id="3.20.20.140">
    <property type="entry name" value="Metal-dependent hydrolases"/>
    <property type="match status" value="1"/>
</dbReference>
<keyword evidence="2" id="KW-0028">Amino-acid biosynthesis</keyword>
<name>A0A3L9DY26_9STRE</name>
<proteinExistence type="inferred from homology"/>
<protein>
    <recommendedName>
        <fullName evidence="2">Histidinol-phosphatase</fullName>
        <shortName evidence="2">HolPase</shortName>
        <ecNumber evidence="2">3.1.3.15</ecNumber>
    </recommendedName>
</protein>
<evidence type="ECO:0000256" key="1">
    <source>
        <dbReference type="ARBA" id="ARBA00022801"/>
    </source>
</evidence>
<dbReference type="NCBIfam" id="NF005597">
    <property type="entry name" value="PRK07329.1"/>
    <property type="match status" value="1"/>
</dbReference>
<dbReference type="PANTHER" id="PTHR21039">
    <property type="entry name" value="HISTIDINOL PHOSPHATASE-RELATED"/>
    <property type="match status" value="1"/>
</dbReference>
<dbReference type="EMBL" id="RCVM01000002">
    <property type="protein sequence ID" value="RLY04883.1"/>
    <property type="molecule type" value="Genomic_DNA"/>
</dbReference>
<keyword evidence="2" id="KW-0368">Histidine biosynthesis</keyword>
<dbReference type="RefSeq" id="WP_121834725.1">
    <property type="nucleotide sequence ID" value="NZ_CP163513.1"/>
</dbReference>
<dbReference type="InterPro" id="IPR010140">
    <property type="entry name" value="Histidinol_P_phosphatase_HisJ"/>
</dbReference>
<organism evidence="3 4">
    <name type="scientific">Streptococcus hillyeri</name>
    <dbReference type="NCBI Taxonomy" id="2282420"/>
    <lineage>
        <taxon>Bacteria</taxon>
        <taxon>Bacillati</taxon>
        <taxon>Bacillota</taxon>
        <taxon>Bacilli</taxon>
        <taxon>Lactobacillales</taxon>
        <taxon>Streptococcaceae</taxon>
        <taxon>Streptococcus</taxon>
    </lineage>
</organism>
<evidence type="ECO:0000256" key="2">
    <source>
        <dbReference type="RuleBase" id="RU366003"/>
    </source>
</evidence>
<dbReference type="InterPro" id="IPR016195">
    <property type="entry name" value="Pol/histidinol_Pase-like"/>
</dbReference>
<comment type="catalytic activity">
    <reaction evidence="2">
        <text>L-histidinol phosphate + H2O = L-histidinol + phosphate</text>
        <dbReference type="Rhea" id="RHEA:14465"/>
        <dbReference type="ChEBI" id="CHEBI:15377"/>
        <dbReference type="ChEBI" id="CHEBI:43474"/>
        <dbReference type="ChEBI" id="CHEBI:57699"/>
        <dbReference type="ChEBI" id="CHEBI:57980"/>
        <dbReference type="EC" id="3.1.3.15"/>
    </reaction>
</comment>
<dbReference type="GO" id="GO:0000105">
    <property type="term" value="P:L-histidine biosynthetic process"/>
    <property type="evidence" value="ECO:0007669"/>
    <property type="project" value="UniProtKB-UniRule"/>
</dbReference>
<keyword evidence="1 2" id="KW-0378">Hydrolase</keyword>
<dbReference type="Proteomes" id="UP000279194">
    <property type="component" value="Unassembled WGS sequence"/>
</dbReference>
<reference evidence="3 4" key="1">
    <citation type="submission" date="2018-10" db="EMBL/GenBank/DDBJ databases">
        <title>Streptococcus hillyeri sp. nov., isolated from equine tracheal sample.</title>
        <authorList>
            <person name="Macfadyen A.C."/>
            <person name="Waller A."/>
            <person name="Paterson G.K."/>
        </authorList>
    </citation>
    <scope>NUCLEOTIDE SEQUENCE [LARGE SCALE GENOMIC DNA]</scope>
    <source>
        <strain evidence="3 4">28462</strain>
    </source>
</reference>
<dbReference type="SUPFAM" id="SSF89550">
    <property type="entry name" value="PHP domain-like"/>
    <property type="match status" value="1"/>
</dbReference>
<comment type="caution">
    <text evidence="3">The sequence shown here is derived from an EMBL/GenBank/DDBJ whole genome shotgun (WGS) entry which is preliminary data.</text>
</comment>